<dbReference type="InterPro" id="IPR008201">
    <property type="entry name" value="HepT-like"/>
</dbReference>
<dbReference type="PANTHER" id="PTHR34139">
    <property type="entry name" value="UPF0331 PROTEIN MJ0127"/>
    <property type="match status" value="1"/>
</dbReference>
<dbReference type="PANTHER" id="PTHR34139:SF1">
    <property type="entry name" value="RNASE MJ1380-RELATED"/>
    <property type="match status" value="1"/>
</dbReference>
<dbReference type="Proteomes" id="UP000679950">
    <property type="component" value="Unassembled WGS sequence"/>
</dbReference>
<keyword evidence="4" id="KW-0547">Nucleotide-binding</keyword>
<evidence type="ECO:0000256" key="3">
    <source>
        <dbReference type="ARBA" id="ARBA00022722"/>
    </source>
</evidence>
<keyword evidence="5" id="KW-0378">Hydrolase</keyword>
<dbReference type="EMBL" id="BORB01000004">
    <property type="protein sequence ID" value="GIN56400.1"/>
    <property type="molecule type" value="Genomic_DNA"/>
</dbReference>
<organism evidence="6 7">
    <name type="scientific">Lederbergia ruris</name>
    <dbReference type="NCBI Taxonomy" id="217495"/>
    <lineage>
        <taxon>Bacteria</taxon>
        <taxon>Bacillati</taxon>
        <taxon>Bacillota</taxon>
        <taxon>Bacilli</taxon>
        <taxon>Bacillales</taxon>
        <taxon>Bacillaceae</taxon>
        <taxon>Lederbergia</taxon>
    </lineage>
</organism>
<dbReference type="InterPro" id="IPR051813">
    <property type="entry name" value="HepT_RNase_toxin"/>
</dbReference>
<evidence type="ECO:0008006" key="8">
    <source>
        <dbReference type="Google" id="ProtNLM"/>
    </source>
</evidence>
<dbReference type="RefSeq" id="WP_250620240.1">
    <property type="nucleotide sequence ID" value="NZ_BORB01000004.1"/>
</dbReference>
<keyword evidence="2" id="KW-1277">Toxin-antitoxin system</keyword>
<keyword evidence="7" id="KW-1185">Reference proteome</keyword>
<accession>A0ABQ4KEK3</accession>
<evidence type="ECO:0000256" key="4">
    <source>
        <dbReference type="ARBA" id="ARBA00022741"/>
    </source>
</evidence>
<dbReference type="Pfam" id="PF01934">
    <property type="entry name" value="HepT-like"/>
    <property type="match status" value="1"/>
</dbReference>
<comment type="caution">
    <text evidence="6">The sequence shown here is derived from an EMBL/GenBank/DDBJ whole genome shotgun (WGS) entry which is preliminary data.</text>
</comment>
<evidence type="ECO:0000256" key="5">
    <source>
        <dbReference type="ARBA" id="ARBA00022801"/>
    </source>
</evidence>
<evidence type="ECO:0000313" key="6">
    <source>
        <dbReference type="EMBL" id="GIN56400.1"/>
    </source>
</evidence>
<evidence type="ECO:0000256" key="2">
    <source>
        <dbReference type="ARBA" id="ARBA00022649"/>
    </source>
</evidence>
<reference evidence="6 7" key="1">
    <citation type="submission" date="2021-03" db="EMBL/GenBank/DDBJ databases">
        <title>Antimicrobial resistance genes in bacteria isolated from Japanese honey, and their potential for conferring macrolide and lincosamide resistance in the American foulbrood pathogen Paenibacillus larvae.</title>
        <authorList>
            <person name="Okamoto M."/>
            <person name="Kumagai M."/>
            <person name="Kanamori H."/>
            <person name="Takamatsu D."/>
        </authorList>
    </citation>
    <scope>NUCLEOTIDE SEQUENCE [LARGE SCALE GENOMIC DNA]</scope>
    <source>
        <strain evidence="6 7">J8TS2</strain>
    </source>
</reference>
<keyword evidence="1" id="KW-0597">Phosphoprotein</keyword>
<sequence length="72" mass="8093">MLREPKVFLEDILSAASKIEKYIKGLTYDDFQENDLISDAVIKNILVIGEATKNIPDDEGITQKLNGEKWPG</sequence>
<gene>
    <name evidence="6" type="ORF">J8TS2_07190</name>
</gene>
<evidence type="ECO:0000313" key="7">
    <source>
        <dbReference type="Proteomes" id="UP000679950"/>
    </source>
</evidence>
<protein>
    <recommendedName>
        <fullName evidence="8">DUF86 domain-containing protein</fullName>
    </recommendedName>
</protein>
<evidence type="ECO:0000256" key="1">
    <source>
        <dbReference type="ARBA" id="ARBA00022553"/>
    </source>
</evidence>
<proteinExistence type="predicted"/>
<keyword evidence="3" id="KW-0540">Nuclease</keyword>
<name>A0ABQ4KEK3_9BACI</name>